<protein>
    <submittedName>
        <fullName evidence="2">Uncharacterized protein</fullName>
    </submittedName>
</protein>
<accession>A0AAI9ZGW7</accession>
<reference evidence="2" key="1">
    <citation type="submission" date="2021-06" db="EMBL/GenBank/DDBJ databases">
        <title>Comparative genomics, transcriptomics and evolutionary studies reveal genomic signatures of adaptation to plant cell wall in hemibiotrophic fungi.</title>
        <authorList>
            <consortium name="DOE Joint Genome Institute"/>
            <person name="Baroncelli R."/>
            <person name="Diaz J.F."/>
            <person name="Benocci T."/>
            <person name="Peng M."/>
            <person name="Battaglia E."/>
            <person name="Haridas S."/>
            <person name="Andreopoulos W."/>
            <person name="Labutti K."/>
            <person name="Pangilinan J."/>
            <person name="Floch G.L."/>
            <person name="Makela M.R."/>
            <person name="Henrissat B."/>
            <person name="Grigoriev I.V."/>
            <person name="Crouch J.A."/>
            <person name="De Vries R.P."/>
            <person name="Sukno S.A."/>
            <person name="Thon M.R."/>
        </authorList>
    </citation>
    <scope>NUCLEOTIDE SEQUENCE</scope>
    <source>
        <strain evidence="2">CBS 102054</strain>
    </source>
</reference>
<dbReference type="Proteomes" id="UP001243989">
    <property type="component" value="Unassembled WGS sequence"/>
</dbReference>
<proteinExistence type="predicted"/>
<gene>
    <name evidence="2" type="ORF">BDP81DRAFT_453934</name>
</gene>
<name>A0AAI9ZGW7_9PEZI</name>
<evidence type="ECO:0000313" key="3">
    <source>
        <dbReference type="Proteomes" id="UP001243989"/>
    </source>
</evidence>
<sequence length="324" mass="37312">MDVPCESELIRDETQDFGKWGWVFYRCTYDDDDAWARFRGIINDTSRKHSEFYEYPEILDNFQIVLQIVPYGYYAFYLSLVPAGAPVPFLNFCGLRPDMSGEGGLPKQAPRTCSDLYKTIPAPVVKAVAGGWNRTSDLWAPEALPGVCHYTTPEILDKMKWTFLEDKQQFDGASTAKLRAHFREWVKQSAPPRDSSETPPREPNPPGLESSSDNTMYDEYFVQVDEISLRSVVYKELPPAEANLYIRRHINLVSTDWKPARLEDYHGDNVIEDHFSFPELEGCTEENVGWMSLAVSEVGPSTFQRIPHLWYIIYERPPDIVYRV</sequence>
<comment type="caution">
    <text evidence="2">The sequence shown here is derived from an EMBL/GenBank/DDBJ whole genome shotgun (WGS) entry which is preliminary data.</text>
</comment>
<organism evidence="2 3">
    <name type="scientific">Colletotrichum phormii</name>
    <dbReference type="NCBI Taxonomy" id="359342"/>
    <lineage>
        <taxon>Eukaryota</taxon>
        <taxon>Fungi</taxon>
        <taxon>Dikarya</taxon>
        <taxon>Ascomycota</taxon>
        <taxon>Pezizomycotina</taxon>
        <taxon>Sordariomycetes</taxon>
        <taxon>Hypocreomycetidae</taxon>
        <taxon>Glomerellales</taxon>
        <taxon>Glomerellaceae</taxon>
        <taxon>Colletotrichum</taxon>
        <taxon>Colletotrichum acutatum species complex</taxon>
    </lineage>
</organism>
<keyword evidence="3" id="KW-1185">Reference proteome</keyword>
<dbReference type="RefSeq" id="XP_060440330.1">
    <property type="nucleotide sequence ID" value="XM_060592882.1"/>
</dbReference>
<evidence type="ECO:0000256" key="1">
    <source>
        <dbReference type="SAM" id="MobiDB-lite"/>
    </source>
</evidence>
<feature type="region of interest" description="Disordered" evidence="1">
    <location>
        <begin position="187"/>
        <end position="213"/>
    </location>
</feature>
<dbReference type="AlphaFoldDB" id="A0AAI9ZGW7"/>
<dbReference type="EMBL" id="JAHMHQ010000025">
    <property type="protein sequence ID" value="KAK1624335.1"/>
    <property type="molecule type" value="Genomic_DNA"/>
</dbReference>
<dbReference type="GeneID" id="85477744"/>
<evidence type="ECO:0000313" key="2">
    <source>
        <dbReference type="EMBL" id="KAK1624335.1"/>
    </source>
</evidence>